<sequence length="122" mass="13072">MPVGAIGEAVVMADSEFNARGVRIERFLRSVTRAGQVLIKDGRLELLTSYGREIDSAPVQSVRASKPWFVDGDQAMATVNGTRYRLTLGSQDAKSTSATSGSGAASRFLDAVRSARGHARKE</sequence>
<protein>
    <submittedName>
        <fullName evidence="1">Uncharacterized protein</fullName>
    </submittedName>
</protein>
<gene>
    <name evidence="1" type="ORF">TPA0910_02340</name>
</gene>
<keyword evidence="2" id="KW-1185">Reference proteome</keyword>
<dbReference type="EMBL" id="BNEK01000002">
    <property type="protein sequence ID" value="GHJ25801.1"/>
    <property type="molecule type" value="Genomic_DNA"/>
</dbReference>
<proteinExistence type="predicted"/>
<evidence type="ECO:0000313" key="1">
    <source>
        <dbReference type="EMBL" id="GHJ25801.1"/>
    </source>
</evidence>
<comment type="caution">
    <text evidence="1">The sequence shown here is derived from an EMBL/GenBank/DDBJ whole genome shotgun (WGS) entry which is preliminary data.</text>
</comment>
<evidence type="ECO:0000313" key="2">
    <source>
        <dbReference type="Proteomes" id="UP001054854"/>
    </source>
</evidence>
<organism evidence="1 2">
    <name type="scientific">Streptomyces hygroscopicus</name>
    <dbReference type="NCBI Taxonomy" id="1912"/>
    <lineage>
        <taxon>Bacteria</taxon>
        <taxon>Bacillati</taxon>
        <taxon>Actinomycetota</taxon>
        <taxon>Actinomycetes</taxon>
        <taxon>Kitasatosporales</taxon>
        <taxon>Streptomycetaceae</taxon>
        <taxon>Streptomyces</taxon>
        <taxon>Streptomyces violaceusniger group</taxon>
    </lineage>
</organism>
<dbReference type="Proteomes" id="UP001054854">
    <property type="component" value="Unassembled WGS sequence"/>
</dbReference>
<reference evidence="1" key="1">
    <citation type="submission" date="2024-05" db="EMBL/GenBank/DDBJ databases">
        <title>Whole genome shotgun sequence of Streptomyces hygroscopicus NBRC 113678.</title>
        <authorList>
            <person name="Komaki H."/>
            <person name="Tamura T."/>
        </authorList>
    </citation>
    <scope>NUCLEOTIDE SEQUENCE</scope>
    <source>
        <strain evidence="1">N11-34</strain>
    </source>
</reference>
<accession>A0ABQ3TR48</accession>
<name>A0ABQ3TR48_STRHY</name>